<proteinExistence type="predicted"/>
<dbReference type="AlphaFoldDB" id="A0A6H5G0P4"/>
<protein>
    <submittedName>
        <fullName evidence="2">Uncharacterized protein</fullName>
    </submittedName>
</protein>
<evidence type="ECO:0000256" key="1">
    <source>
        <dbReference type="SAM" id="MobiDB-lite"/>
    </source>
</evidence>
<evidence type="ECO:0000313" key="2">
    <source>
        <dbReference type="EMBL" id="CAA9995127.1"/>
    </source>
</evidence>
<name>A0A6H5G0P4_9HEMI</name>
<evidence type="ECO:0000313" key="3">
    <source>
        <dbReference type="Proteomes" id="UP000479000"/>
    </source>
</evidence>
<feature type="compositionally biased region" description="Basic and acidic residues" evidence="1">
    <location>
        <begin position="20"/>
        <end position="42"/>
    </location>
</feature>
<accession>A0A6H5G0P4</accession>
<gene>
    <name evidence="2" type="ORF">NTEN_LOCUS1918</name>
</gene>
<dbReference type="Proteomes" id="UP000479000">
    <property type="component" value="Unassembled WGS sequence"/>
</dbReference>
<reference evidence="2 3" key="1">
    <citation type="submission" date="2020-02" db="EMBL/GenBank/DDBJ databases">
        <authorList>
            <person name="Ferguson B K."/>
        </authorList>
    </citation>
    <scope>NUCLEOTIDE SEQUENCE [LARGE SCALE GENOMIC DNA]</scope>
</reference>
<sequence>MALPKPRRHSSAANLARYAPDCRGHRGKPWETQKHAPSHEAENSGSPRQLTPQLTASRTE</sequence>
<dbReference type="EMBL" id="CADCXU010003092">
    <property type="protein sequence ID" value="CAA9995127.1"/>
    <property type="molecule type" value="Genomic_DNA"/>
</dbReference>
<feature type="region of interest" description="Disordered" evidence="1">
    <location>
        <begin position="1"/>
        <end position="60"/>
    </location>
</feature>
<feature type="non-terminal residue" evidence="2">
    <location>
        <position position="60"/>
    </location>
</feature>
<organism evidence="2 3">
    <name type="scientific">Nesidiocoris tenuis</name>
    <dbReference type="NCBI Taxonomy" id="355587"/>
    <lineage>
        <taxon>Eukaryota</taxon>
        <taxon>Metazoa</taxon>
        <taxon>Ecdysozoa</taxon>
        <taxon>Arthropoda</taxon>
        <taxon>Hexapoda</taxon>
        <taxon>Insecta</taxon>
        <taxon>Pterygota</taxon>
        <taxon>Neoptera</taxon>
        <taxon>Paraneoptera</taxon>
        <taxon>Hemiptera</taxon>
        <taxon>Heteroptera</taxon>
        <taxon>Panheteroptera</taxon>
        <taxon>Cimicomorpha</taxon>
        <taxon>Miridae</taxon>
        <taxon>Dicyphina</taxon>
        <taxon>Nesidiocoris</taxon>
    </lineage>
</organism>
<feature type="compositionally biased region" description="Polar residues" evidence="1">
    <location>
        <begin position="43"/>
        <end position="60"/>
    </location>
</feature>
<keyword evidence="3" id="KW-1185">Reference proteome</keyword>
<feature type="compositionally biased region" description="Basic residues" evidence="1">
    <location>
        <begin position="1"/>
        <end position="10"/>
    </location>
</feature>